<dbReference type="GeneID" id="20806286"/>
<organism evidence="2">
    <name type="scientific">Aphanomyces astaci</name>
    <name type="common">Crayfish plague agent</name>
    <dbReference type="NCBI Taxonomy" id="112090"/>
    <lineage>
        <taxon>Eukaryota</taxon>
        <taxon>Sar</taxon>
        <taxon>Stramenopiles</taxon>
        <taxon>Oomycota</taxon>
        <taxon>Saprolegniomycetes</taxon>
        <taxon>Saprolegniales</taxon>
        <taxon>Verrucalvaceae</taxon>
        <taxon>Aphanomyces</taxon>
    </lineage>
</organism>
<evidence type="ECO:0000256" key="1">
    <source>
        <dbReference type="SAM" id="MobiDB-lite"/>
    </source>
</evidence>
<dbReference type="STRING" id="112090.W4GVA8"/>
<proteinExistence type="predicted"/>
<sequence>MAEAPSRVPPADIDVAILTKELEVAFAEQLIKCTKTLQLDMVAEREAATATTLEYLLAQVDLKLLHFKQELLNHVHKELQQTPLPFRNGHPTSFKESTMGNDVDESNIRSASLVSNPSELEELAQEHPRLPPKEGECVHPIDAVIEEAATPRINAAAYILQFTRVHAPEKGLHDCHSGESFPYETLVDVVACLAHNLRTLHGFHAVDIVWLPMDSNSPLRTFLVMLAVWTLGGSIVWSSVHPPLVTWVCVDSTFDRTSLTRSSLSTHIPDGTLHVLHVDAPLEQSHSDVLYTDLLVTPATTPSTVHPLKAPHWVLPSKVAMTLHLSNANNQDEPSVEFSYSHGDLLAAMETSIGVFRSRFQRAQSSFMSTLPLAAPESLTFVLLPSIFYGTPLHFLTPSHVADLPKALRLAKPAVLVATGLHLSELVKANDAMTCLEEVVCIGMSVPSLPRTLRALHTLSSKWRPDLKFRRLYASPATAGVCIESPPMAFPIPPTQLRALGRAVSNDVQVCVRSLSTGATLGPKQVGELCVCRLDLHHLTQQFPTNAMAYVDVDGQVHGIGSKDGIVNLGCESTTTLELEEVLASHPLVEDAVVSAAAMTAYIKLAPAAATYVDDALRSVSIFAAKQIPPAKQLSQIMRVLDIPRQLDGQPSCPIGLYETNPAY</sequence>
<reference evidence="2" key="1">
    <citation type="submission" date="2013-12" db="EMBL/GenBank/DDBJ databases">
        <title>The Genome Sequence of Aphanomyces astaci APO3.</title>
        <authorList>
            <consortium name="The Broad Institute Genomics Platform"/>
            <person name="Russ C."/>
            <person name="Tyler B."/>
            <person name="van West P."/>
            <person name="Dieguez-Uribeondo J."/>
            <person name="Young S.K."/>
            <person name="Zeng Q."/>
            <person name="Gargeya S."/>
            <person name="Fitzgerald M."/>
            <person name="Abouelleil A."/>
            <person name="Alvarado L."/>
            <person name="Chapman S.B."/>
            <person name="Gainer-Dewar J."/>
            <person name="Goldberg J."/>
            <person name="Griggs A."/>
            <person name="Gujja S."/>
            <person name="Hansen M."/>
            <person name="Howarth C."/>
            <person name="Imamovic A."/>
            <person name="Ireland A."/>
            <person name="Larimer J."/>
            <person name="McCowan C."/>
            <person name="Murphy C."/>
            <person name="Pearson M."/>
            <person name="Poon T.W."/>
            <person name="Priest M."/>
            <person name="Roberts A."/>
            <person name="Saif S."/>
            <person name="Shea T."/>
            <person name="Sykes S."/>
            <person name="Wortman J."/>
            <person name="Nusbaum C."/>
            <person name="Birren B."/>
        </authorList>
    </citation>
    <scope>NUCLEOTIDE SEQUENCE [LARGE SCALE GENOMIC DNA]</scope>
    <source>
        <strain evidence="2">APO3</strain>
    </source>
</reference>
<accession>W4GVA8</accession>
<gene>
    <name evidence="2" type="ORF">H257_04290</name>
</gene>
<dbReference type="GO" id="GO:0016405">
    <property type="term" value="F:CoA-ligase activity"/>
    <property type="evidence" value="ECO:0007669"/>
    <property type="project" value="TreeGrafter"/>
</dbReference>
<protein>
    <recommendedName>
        <fullName evidence="3">AMP-dependent synthetase/ligase domain-containing protein</fullName>
    </recommendedName>
</protein>
<dbReference type="SUPFAM" id="SSF56801">
    <property type="entry name" value="Acetyl-CoA synthetase-like"/>
    <property type="match status" value="1"/>
</dbReference>
<feature type="compositionally biased region" description="Polar residues" evidence="1">
    <location>
        <begin position="90"/>
        <end position="100"/>
    </location>
</feature>
<feature type="region of interest" description="Disordered" evidence="1">
    <location>
        <begin position="83"/>
        <end position="102"/>
    </location>
</feature>
<name>W4GVA8_APHAT</name>
<dbReference type="AlphaFoldDB" id="W4GVA8"/>
<dbReference type="RefSeq" id="XP_009827022.1">
    <property type="nucleotide sequence ID" value="XM_009828720.1"/>
</dbReference>
<dbReference type="Gene3D" id="3.40.50.12780">
    <property type="entry name" value="N-terminal domain of ligase-like"/>
    <property type="match status" value="1"/>
</dbReference>
<dbReference type="InterPro" id="IPR042099">
    <property type="entry name" value="ANL_N_sf"/>
</dbReference>
<dbReference type="VEuPathDB" id="FungiDB:H257_04290"/>
<dbReference type="PANTHER" id="PTHR24096">
    <property type="entry name" value="LONG-CHAIN-FATTY-ACID--COA LIGASE"/>
    <property type="match status" value="1"/>
</dbReference>
<dbReference type="OrthoDB" id="68352at2759"/>
<dbReference type="EMBL" id="KI913120">
    <property type="protein sequence ID" value="ETV83592.1"/>
    <property type="molecule type" value="Genomic_DNA"/>
</dbReference>
<evidence type="ECO:0000313" key="2">
    <source>
        <dbReference type="EMBL" id="ETV83592.1"/>
    </source>
</evidence>
<evidence type="ECO:0008006" key="3">
    <source>
        <dbReference type="Google" id="ProtNLM"/>
    </source>
</evidence>